<name>A0A4Q7U3X7_9MICO</name>
<evidence type="ECO:0000313" key="2">
    <source>
        <dbReference type="Proteomes" id="UP000291832"/>
    </source>
</evidence>
<dbReference type="OrthoDB" id="4714412at2"/>
<gene>
    <name evidence="1" type="ORF">EV139_1180</name>
</gene>
<protein>
    <submittedName>
        <fullName evidence="1">Uncharacterized protein</fullName>
    </submittedName>
</protein>
<evidence type="ECO:0000313" key="1">
    <source>
        <dbReference type="EMBL" id="RZT67048.1"/>
    </source>
</evidence>
<reference evidence="1 2" key="1">
    <citation type="journal article" date="2015" name="Stand. Genomic Sci.">
        <title>Genomic Encyclopedia of Bacterial and Archaeal Type Strains, Phase III: the genomes of soil and plant-associated and newly described type strains.</title>
        <authorList>
            <person name="Whitman W.B."/>
            <person name="Woyke T."/>
            <person name="Klenk H.P."/>
            <person name="Zhou Y."/>
            <person name="Lilburn T.G."/>
            <person name="Beck B.J."/>
            <person name="De Vos P."/>
            <person name="Vandamme P."/>
            <person name="Eisen J.A."/>
            <person name="Garrity G."/>
            <person name="Hugenholtz P."/>
            <person name="Kyrpides N.C."/>
        </authorList>
    </citation>
    <scope>NUCLEOTIDE SEQUENCE [LARGE SCALE GENOMIC DNA]</scope>
    <source>
        <strain evidence="1 2">RF6</strain>
    </source>
</reference>
<accession>A0A4Q7U3X7</accession>
<dbReference type="PANTHER" id="PTHR34075:SF5">
    <property type="entry name" value="BLR3430 PROTEIN"/>
    <property type="match status" value="1"/>
</dbReference>
<dbReference type="SUPFAM" id="SSF50249">
    <property type="entry name" value="Nucleic acid-binding proteins"/>
    <property type="match status" value="1"/>
</dbReference>
<dbReference type="InterPro" id="IPR012340">
    <property type="entry name" value="NA-bd_OB-fold"/>
</dbReference>
<dbReference type="EMBL" id="SHKI01000003">
    <property type="protein sequence ID" value="RZT67048.1"/>
    <property type="molecule type" value="Genomic_DNA"/>
</dbReference>
<dbReference type="InterPro" id="IPR052513">
    <property type="entry name" value="Thioester_dehydratase-like"/>
</dbReference>
<dbReference type="Proteomes" id="UP000291832">
    <property type="component" value="Unassembled WGS sequence"/>
</dbReference>
<keyword evidence="2" id="KW-1185">Reference proteome</keyword>
<dbReference type="AlphaFoldDB" id="A0A4Q7U3X7"/>
<dbReference type="Gene3D" id="6.10.30.10">
    <property type="match status" value="1"/>
</dbReference>
<comment type="caution">
    <text evidence="1">The sequence shown here is derived from an EMBL/GenBank/DDBJ whole genome shotgun (WGS) entry which is preliminary data.</text>
</comment>
<dbReference type="RefSeq" id="WP_130453363.1">
    <property type="nucleotide sequence ID" value="NZ_QYAG01000001.1"/>
</dbReference>
<sequence>MNAPRDAKVSAPIADLDSDHPIGEFAEGARLVGTRCNACGTTMLGNRVVCSTCVSTDVARVALPATGSLYSFTRLHVGGDGVRPLGYVDLDGVEVRTLADLDESNGPVQLDGAVRLVVTGDAWAFAPIASN</sequence>
<proteinExistence type="predicted"/>
<organism evidence="1 2">
    <name type="scientific">Leucobacter luti</name>
    <dbReference type="NCBI Taxonomy" id="340320"/>
    <lineage>
        <taxon>Bacteria</taxon>
        <taxon>Bacillati</taxon>
        <taxon>Actinomycetota</taxon>
        <taxon>Actinomycetes</taxon>
        <taxon>Micrococcales</taxon>
        <taxon>Microbacteriaceae</taxon>
        <taxon>Leucobacter</taxon>
    </lineage>
</organism>
<dbReference type="PANTHER" id="PTHR34075">
    <property type="entry name" value="BLR3430 PROTEIN"/>
    <property type="match status" value="1"/>
</dbReference>